<dbReference type="UniPathway" id="UPA00241">
    <property type="reaction ID" value="UER00356"/>
</dbReference>
<evidence type="ECO:0000256" key="1">
    <source>
        <dbReference type="ARBA" id="ARBA00022741"/>
    </source>
</evidence>
<accession>A0A261EUC5</accession>
<dbReference type="InterPro" id="IPR027417">
    <property type="entry name" value="P-loop_NTPase"/>
</dbReference>
<dbReference type="Gene3D" id="3.40.50.300">
    <property type="entry name" value="P-loop containing nucleotide triphosphate hydrolases"/>
    <property type="match status" value="1"/>
</dbReference>
<dbReference type="NCBIfam" id="TIGR00152">
    <property type="entry name" value="dephospho-CoA kinase"/>
    <property type="match status" value="1"/>
</dbReference>
<comment type="similarity">
    <text evidence="3">Belongs to the CoaE family.</text>
</comment>
<dbReference type="PROSITE" id="PS51219">
    <property type="entry name" value="DPCK"/>
    <property type="match status" value="1"/>
</dbReference>
<dbReference type="CDD" id="cd02022">
    <property type="entry name" value="DPCK"/>
    <property type="match status" value="1"/>
</dbReference>
<dbReference type="GO" id="GO:0015937">
    <property type="term" value="P:coenzyme A biosynthetic process"/>
    <property type="evidence" value="ECO:0007669"/>
    <property type="project" value="UniProtKB-UniRule"/>
</dbReference>
<keyword evidence="3" id="KW-0173">Coenzyme A biosynthesis</keyword>
<comment type="caution">
    <text evidence="6">The sequence shown here is derived from an EMBL/GenBank/DDBJ whole genome shotgun (WGS) entry which is preliminary data.</text>
</comment>
<evidence type="ECO:0000256" key="5">
    <source>
        <dbReference type="SAM" id="MobiDB-lite"/>
    </source>
</evidence>
<proteinExistence type="inferred from homology"/>
<evidence type="ECO:0000256" key="2">
    <source>
        <dbReference type="ARBA" id="ARBA00022840"/>
    </source>
</evidence>
<evidence type="ECO:0000313" key="6">
    <source>
        <dbReference type="EMBL" id="OZG50459.1"/>
    </source>
</evidence>
<dbReference type="Proteomes" id="UP000216725">
    <property type="component" value="Unassembled WGS sequence"/>
</dbReference>
<dbReference type="PANTHER" id="PTHR10695">
    <property type="entry name" value="DEPHOSPHO-COA KINASE-RELATED"/>
    <property type="match status" value="1"/>
</dbReference>
<dbReference type="EC" id="2.7.1.24" evidence="3 4"/>
<dbReference type="RefSeq" id="WP_245834949.1">
    <property type="nucleotide sequence ID" value="NZ_JBKZBO010000009.1"/>
</dbReference>
<dbReference type="EMBL" id="MWWR01000017">
    <property type="protein sequence ID" value="OZG50459.1"/>
    <property type="molecule type" value="Genomic_DNA"/>
</dbReference>
<dbReference type="GO" id="GO:0004140">
    <property type="term" value="F:dephospho-CoA kinase activity"/>
    <property type="evidence" value="ECO:0007669"/>
    <property type="project" value="UniProtKB-UniRule"/>
</dbReference>
<keyword evidence="2 3" id="KW-0067">ATP-binding</keyword>
<name>A0A261EUC5_9BIFI</name>
<feature type="binding site" evidence="3">
    <location>
        <begin position="39"/>
        <end position="44"/>
    </location>
    <ligand>
        <name>ATP</name>
        <dbReference type="ChEBI" id="CHEBI:30616"/>
    </ligand>
</feature>
<feature type="region of interest" description="Disordered" evidence="5">
    <location>
        <begin position="1"/>
        <end position="32"/>
    </location>
</feature>
<evidence type="ECO:0000256" key="3">
    <source>
        <dbReference type="HAMAP-Rule" id="MF_00376"/>
    </source>
</evidence>
<keyword evidence="3 6" id="KW-0418">Kinase</keyword>
<comment type="subcellular location">
    <subcellularLocation>
        <location evidence="3">Cytoplasm</location>
    </subcellularLocation>
</comment>
<evidence type="ECO:0000256" key="4">
    <source>
        <dbReference type="NCBIfam" id="TIGR00152"/>
    </source>
</evidence>
<dbReference type="PANTHER" id="PTHR10695:SF46">
    <property type="entry name" value="BIFUNCTIONAL COENZYME A SYNTHASE-RELATED"/>
    <property type="match status" value="1"/>
</dbReference>
<dbReference type="GO" id="GO:0005737">
    <property type="term" value="C:cytoplasm"/>
    <property type="evidence" value="ECO:0007669"/>
    <property type="project" value="UniProtKB-SubCell"/>
</dbReference>
<dbReference type="GO" id="GO:0005524">
    <property type="term" value="F:ATP binding"/>
    <property type="evidence" value="ECO:0007669"/>
    <property type="project" value="UniProtKB-UniRule"/>
</dbReference>
<gene>
    <name evidence="3" type="primary">coaE</name>
    <name evidence="6" type="ORF">PSRA_1489</name>
</gene>
<comment type="catalytic activity">
    <reaction evidence="3">
        <text>3'-dephospho-CoA + ATP = ADP + CoA + H(+)</text>
        <dbReference type="Rhea" id="RHEA:18245"/>
        <dbReference type="ChEBI" id="CHEBI:15378"/>
        <dbReference type="ChEBI" id="CHEBI:30616"/>
        <dbReference type="ChEBI" id="CHEBI:57287"/>
        <dbReference type="ChEBI" id="CHEBI:57328"/>
        <dbReference type="ChEBI" id="CHEBI:456216"/>
        <dbReference type="EC" id="2.7.1.24"/>
    </reaction>
</comment>
<dbReference type="InterPro" id="IPR001977">
    <property type="entry name" value="Depp_CoAkinase"/>
</dbReference>
<keyword evidence="3" id="KW-0963">Cytoplasm</keyword>
<dbReference type="Pfam" id="PF01121">
    <property type="entry name" value="CoaE"/>
    <property type="match status" value="1"/>
</dbReference>
<keyword evidence="7" id="KW-1185">Reference proteome</keyword>
<dbReference type="SUPFAM" id="SSF52540">
    <property type="entry name" value="P-loop containing nucleoside triphosphate hydrolases"/>
    <property type="match status" value="1"/>
</dbReference>
<keyword evidence="3" id="KW-0808">Transferase</keyword>
<dbReference type="AlphaFoldDB" id="A0A261EUC5"/>
<dbReference type="HAMAP" id="MF_00376">
    <property type="entry name" value="Dephospho_CoA_kinase"/>
    <property type="match status" value="1"/>
</dbReference>
<evidence type="ECO:0000313" key="7">
    <source>
        <dbReference type="Proteomes" id="UP000216725"/>
    </source>
</evidence>
<keyword evidence="1 3" id="KW-0547">Nucleotide-binding</keyword>
<organism evidence="6 7">
    <name type="scientific">Pseudoscardovia radai</name>
    <dbReference type="NCBI Taxonomy" id="987066"/>
    <lineage>
        <taxon>Bacteria</taxon>
        <taxon>Bacillati</taxon>
        <taxon>Actinomycetota</taxon>
        <taxon>Actinomycetes</taxon>
        <taxon>Bifidobacteriales</taxon>
        <taxon>Bifidobacteriaceae</taxon>
        <taxon>Pseudoscardovia</taxon>
    </lineage>
</organism>
<comment type="pathway">
    <text evidence="3">Cofactor biosynthesis; coenzyme A biosynthesis; CoA from (R)-pantothenate: step 5/5.</text>
</comment>
<comment type="function">
    <text evidence="3">Catalyzes the phosphorylation of the 3'-hydroxyl group of dephosphocoenzyme A to form coenzyme A.</text>
</comment>
<reference evidence="6 7" key="1">
    <citation type="journal article" date="2017" name="BMC Genomics">
        <title>Comparative genomic and phylogenomic analyses of the Bifidobacteriaceae family.</title>
        <authorList>
            <person name="Lugli G.A."/>
            <person name="Milani C."/>
            <person name="Turroni F."/>
            <person name="Duranti S."/>
            <person name="Mancabelli L."/>
            <person name="Mangifesta M."/>
            <person name="Ferrario C."/>
            <person name="Modesto M."/>
            <person name="Mattarelli P."/>
            <person name="Jiri K."/>
            <person name="van Sinderen D."/>
            <person name="Ventura M."/>
        </authorList>
    </citation>
    <scope>NUCLEOTIDE SEQUENCE [LARGE SCALE GENOMIC DNA]</scope>
    <source>
        <strain evidence="6 7">DSM 24742</strain>
    </source>
</reference>
<protein>
    <recommendedName>
        <fullName evidence="3 4">Dephospho-CoA kinase</fullName>
        <ecNumber evidence="3 4">2.7.1.24</ecNumber>
    </recommendedName>
    <alternativeName>
        <fullName evidence="3">Dephosphocoenzyme A kinase</fullName>
    </alternativeName>
</protein>
<sequence>MERTRENRGDNASPGTNLSPNPDAGRAPDMRVGLTGGIGAGKSTVAARLAHLGARIIDYDAISHALTRPGGAAIAPIREQFGPHAIADDGSLDRPWVASQIFGADPAHTANRGRLNAIIHPLVYAQAARQEAGGGIVVHDIPLLTEVLGGIPFTFRHIITVEAPDGLRVERLMKTRGMSETEARARMASQTDDEARRRSADITIPNDSDLVSLYRAVDEVWSRLCTECEGNGGRKR</sequence>